<organism evidence="1 2">
    <name type="scientific">Ilex paraguariensis</name>
    <name type="common">yerba mate</name>
    <dbReference type="NCBI Taxonomy" id="185542"/>
    <lineage>
        <taxon>Eukaryota</taxon>
        <taxon>Viridiplantae</taxon>
        <taxon>Streptophyta</taxon>
        <taxon>Embryophyta</taxon>
        <taxon>Tracheophyta</taxon>
        <taxon>Spermatophyta</taxon>
        <taxon>Magnoliopsida</taxon>
        <taxon>eudicotyledons</taxon>
        <taxon>Gunneridae</taxon>
        <taxon>Pentapetalae</taxon>
        <taxon>asterids</taxon>
        <taxon>campanulids</taxon>
        <taxon>Aquifoliales</taxon>
        <taxon>Aquifoliaceae</taxon>
        <taxon>Ilex</taxon>
    </lineage>
</organism>
<sequence>MALVGLARRRPGNVLGDAWNTQDTKEELGDAWNAQGTKEALGDIGLCGELGGVSGDDDIVGLHNGLAEGGCDARVGAEETIVQ</sequence>
<gene>
    <name evidence="1" type="ORF">ILEXP_LOCUS1935</name>
</gene>
<comment type="caution">
    <text evidence="1">The sequence shown here is derived from an EMBL/GenBank/DDBJ whole genome shotgun (WGS) entry which is preliminary data.</text>
</comment>
<dbReference type="AlphaFoldDB" id="A0ABC8QYV3"/>
<evidence type="ECO:0000313" key="2">
    <source>
        <dbReference type="Proteomes" id="UP001642360"/>
    </source>
</evidence>
<protein>
    <submittedName>
        <fullName evidence="1">Uncharacterized protein</fullName>
    </submittedName>
</protein>
<evidence type="ECO:0000313" key="1">
    <source>
        <dbReference type="EMBL" id="CAK9135012.1"/>
    </source>
</evidence>
<dbReference type="Proteomes" id="UP001642360">
    <property type="component" value="Unassembled WGS sequence"/>
</dbReference>
<keyword evidence="2" id="KW-1185">Reference proteome</keyword>
<dbReference type="EMBL" id="CAUOFW020000686">
    <property type="protein sequence ID" value="CAK9135012.1"/>
    <property type="molecule type" value="Genomic_DNA"/>
</dbReference>
<proteinExistence type="predicted"/>
<accession>A0ABC8QYV3</accession>
<name>A0ABC8QYV3_9AQUA</name>
<reference evidence="1 2" key="1">
    <citation type="submission" date="2024-02" db="EMBL/GenBank/DDBJ databases">
        <authorList>
            <person name="Vignale AGUSTIN F."/>
            <person name="Sosa J E."/>
            <person name="Modenutti C."/>
        </authorList>
    </citation>
    <scope>NUCLEOTIDE SEQUENCE [LARGE SCALE GENOMIC DNA]</scope>
</reference>